<evidence type="ECO:0000313" key="3">
    <source>
        <dbReference type="EMBL" id="TCK31645.1"/>
    </source>
</evidence>
<gene>
    <name evidence="3" type="ORF">EV667_1756</name>
</gene>
<dbReference type="AlphaFoldDB" id="A0A4R1IBW4"/>
<feature type="chain" id="PRO_5020591288" evidence="1">
    <location>
        <begin position="23"/>
        <end position="103"/>
    </location>
</feature>
<name>A0A4R1IBW4_ANCAQ</name>
<evidence type="ECO:0000256" key="1">
    <source>
        <dbReference type="SAM" id="SignalP"/>
    </source>
</evidence>
<accession>A0A4R1IBW4</accession>
<reference evidence="3 4" key="1">
    <citation type="submission" date="2019-03" db="EMBL/GenBank/DDBJ databases">
        <title>Genomic Encyclopedia of Type Strains, Phase IV (KMG-IV): sequencing the most valuable type-strain genomes for metagenomic binning, comparative biology and taxonomic classification.</title>
        <authorList>
            <person name="Goeker M."/>
        </authorList>
    </citation>
    <scope>NUCLEOTIDE SEQUENCE [LARGE SCALE GENOMIC DNA]</scope>
    <source>
        <strain evidence="3 4">DSM 101</strain>
    </source>
</reference>
<sequence>MRWMIAATVAGLTLWATPPVSAQNSTARGAIIGGVAGAAIGGAATGTAGGAAAGAAIGAGTGAVIGSNRNRRARAYYFQRGGRCYLRQNNGRVVRVDRRRCWR</sequence>
<feature type="signal peptide" evidence="1">
    <location>
        <begin position="1"/>
        <end position="22"/>
    </location>
</feature>
<feature type="domain" description="Glycine zipper" evidence="2">
    <location>
        <begin position="29"/>
        <end position="68"/>
    </location>
</feature>
<proteinExistence type="predicted"/>
<evidence type="ECO:0000313" key="4">
    <source>
        <dbReference type="Proteomes" id="UP000295030"/>
    </source>
</evidence>
<dbReference type="Pfam" id="PF13488">
    <property type="entry name" value="Gly-zipper_Omp"/>
    <property type="match status" value="1"/>
</dbReference>
<dbReference type="Proteomes" id="UP000295030">
    <property type="component" value="Unassembled WGS sequence"/>
</dbReference>
<organism evidence="3 4">
    <name type="scientific">Ancylobacter aquaticus</name>
    <dbReference type="NCBI Taxonomy" id="100"/>
    <lineage>
        <taxon>Bacteria</taxon>
        <taxon>Pseudomonadati</taxon>
        <taxon>Pseudomonadota</taxon>
        <taxon>Alphaproteobacteria</taxon>
        <taxon>Hyphomicrobiales</taxon>
        <taxon>Xanthobacteraceae</taxon>
        <taxon>Ancylobacter</taxon>
    </lineage>
</organism>
<keyword evidence="1" id="KW-0732">Signal</keyword>
<dbReference type="EMBL" id="SMFY01000001">
    <property type="protein sequence ID" value="TCK31645.1"/>
    <property type="molecule type" value="Genomic_DNA"/>
</dbReference>
<evidence type="ECO:0000259" key="2">
    <source>
        <dbReference type="Pfam" id="PF13488"/>
    </source>
</evidence>
<comment type="caution">
    <text evidence="3">The sequence shown here is derived from an EMBL/GenBank/DDBJ whole genome shotgun (WGS) entry which is preliminary data.</text>
</comment>
<keyword evidence="4" id="KW-1185">Reference proteome</keyword>
<dbReference type="InterPro" id="IPR039567">
    <property type="entry name" value="Gly-zipper"/>
</dbReference>
<dbReference type="RefSeq" id="WP_131835084.1">
    <property type="nucleotide sequence ID" value="NZ_SMFY01000001.1"/>
</dbReference>
<protein>
    <submittedName>
        <fullName evidence="3">Outer membrane protein with glycine zipper</fullName>
    </submittedName>
</protein>